<name>A0A6G7VG93_9GAMM</name>
<keyword evidence="10" id="KW-1006">Bacterial flagellum protein export</keyword>
<evidence type="ECO:0000256" key="7">
    <source>
        <dbReference type="ARBA" id="ARBA00022795"/>
    </source>
</evidence>
<keyword evidence="11" id="KW-0282">Flagellum</keyword>
<keyword evidence="7" id="KW-1005">Bacterial flagellum biogenesis</keyword>
<proteinExistence type="inferred from homology"/>
<keyword evidence="9" id="KW-0472">Membrane</keyword>
<keyword evidence="6" id="KW-0145">Chemotaxis</keyword>
<protein>
    <recommendedName>
        <fullName evidence="3">Flagellar FliJ protein</fullName>
    </recommendedName>
</protein>
<dbReference type="GO" id="GO:0009288">
    <property type="term" value="C:bacterial-type flagellum"/>
    <property type="evidence" value="ECO:0007669"/>
    <property type="project" value="InterPro"/>
</dbReference>
<evidence type="ECO:0000256" key="2">
    <source>
        <dbReference type="ARBA" id="ARBA00010004"/>
    </source>
</evidence>
<keyword evidence="11" id="KW-0969">Cilium</keyword>
<evidence type="ECO:0000256" key="10">
    <source>
        <dbReference type="ARBA" id="ARBA00023225"/>
    </source>
</evidence>
<evidence type="ECO:0000256" key="4">
    <source>
        <dbReference type="ARBA" id="ARBA00022448"/>
    </source>
</evidence>
<evidence type="ECO:0000256" key="6">
    <source>
        <dbReference type="ARBA" id="ARBA00022500"/>
    </source>
</evidence>
<evidence type="ECO:0000256" key="9">
    <source>
        <dbReference type="ARBA" id="ARBA00023136"/>
    </source>
</evidence>
<gene>
    <name evidence="11" type="ORF">GWK36_14085</name>
</gene>
<dbReference type="KEGG" id="cjap:GWK36_14085"/>
<dbReference type="InterPro" id="IPR012823">
    <property type="entry name" value="Flagell_FliJ"/>
</dbReference>
<evidence type="ECO:0000313" key="11">
    <source>
        <dbReference type="EMBL" id="QIK38930.1"/>
    </source>
</evidence>
<dbReference type="AlphaFoldDB" id="A0A6G7VG93"/>
<organism evidence="11 12">
    <name type="scientific">Caldichromatium japonicum</name>
    <dbReference type="NCBI Taxonomy" id="2699430"/>
    <lineage>
        <taxon>Bacteria</taxon>
        <taxon>Pseudomonadati</taxon>
        <taxon>Pseudomonadota</taxon>
        <taxon>Gammaproteobacteria</taxon>
        <taxon>Chromatiales</taxon>
        <taxon>Chromatiaceae</taxon>
        <taxon>Caldichromatium</taxon>
    </lineage>
</organism>
<keyword evidence="11" id="KW-0966">Cell projection</keyword>
<keyword evidence="8" id="KW-0653">Protein transport</keyword>
<comment type="subcellular location">
    <subcellularLocation>
        <location evidence="1">Cell membrane</location>
        <topology evidence="1">Peripheral membrane protein</topology>
        <orientation evidence="1">Cytoplasmic side</orientation>
    </subcellularLocation>
</comment>
<dbReference type="GO" id="GO:0006935">
    <property type="term" value="P:chemotaxis"/>
    <property type="evidence" value="ECO:0007669"/>
    <property type="project" value="UniProtKB-KW"/>
</dbReference>
<dbReference type="Pfam" id="PF02050">
    <property type="entry name" value="FliJ"/>
    <property type="match status" value="1"/>
</dbReference>
<evidence type="ECO:0000256" key="5">
    <source>
        <dbReference type="ARBA" id="ARBA00022475"/>
    </source>
</evidence>
<dbReference type="GO" id="GO:0015031">
    <property type="term" value="P:protein transport"/>
    <property type="evidence" value="ECO:0007669"/>
    <property type="project" value="UniProtKB-KW"/>
</dbReference>
<evidence type="ECO:0000256" key="1">
    <source>
        <dbReference type="ARBA" id="ARBA00004413"/>
    </source>
</evidence>
<dbReference type="Gene3D" id="1.10.287.1700">
    <property type="match status" value="1"/>
</dbReference>
<evidence type="ECO:0000256" key="3">
    <source>
        <dbReference type="ARBA" id="ARBA00020392"/>
    </source>
</evidence>
<dbReference type="RefSeq" id="WP_166272076.1">
    <property type="nucleotide sequence ID" value="NZ_CP048029.1"/>
</dbReference>
<evidence type="ECO:0000256" key="8">
    <source>
        <dbReference type="ARBA" id="ARBA00022927"/>
    </source>
</evidence>
<dbReference type="GO" id="GO:0005886">
    <property type="term" value="C:plasma membrane"/>
    <property type="evidence" value="ECO:0007669"/>
    <property type="project" value="UniProtKB-SubCell"/>
</dbReference>
<accession>A0A6G7VG93</accession>
<sequence length="145" mass="17043">MSVKRFERLLKIRQAQENEAAALLGARLAELNRLEQQRSQLLEYQQIYLNAPIPNDVHLMKQLALMHQQLRGALQQQDLRVAAAQSQTEQVRAVWLERHQATLSLEKLIERRRRLEAIADSRRQQRELDLWATRQAARQMRNEGS</sequence>
<dbReference type="GO" id="GO:0071973">
    <property type="term" value="P:bacterial-type flagellum-dependent cell motility"/>
    <property type="evidence" value="ECO:0007669"/>
    <property type="project" value="InterPro"/>
</dbReference>
<dbReference type="Proteomes" id="UP000502699">
    <property type="component" value="Chromosome"/>
</dbReference>
<evidence type="ECO:0000313" key="12">
    <source>
        <dbReference type="Proteomes" id="UP000502699"/>
    </source>
</evidence>
<dbReference type="GO" id="GO:0044781">
    <property type="term" value="P:bacterial-type flagellum organization"/>
    <property type="evidence" value="ECO:0007669"/>
    <property type="project" value="UniProtKB-KW"/>
</dbReference>
<keyword evidence="5" id="KW-1003">Cell membrane</keyword>
<reference evidence="12" key="1">
    <citation type="submission" date="2020-01" db="EMBL/GenBank/DDBJ databases">
        <title>Caldichromatium gen. nov., sp. nov., a thermophilic purple sulfur bacterium member of the family Chromatiaceae isolated from Nakabusa hot spring, Japan.</title>
        <authorList>
            <person name="Saini M.K."/>
            <person name="Hanada S."/>
            <person name="Tank M."/>
        </authorList>
    </citation>
    <scope>NUCLEOTIDE SEQUENCE [LARGE SCALE GENOMIC DNA]</scope>
    <source>
        <strain evidence="12">No.7</strain>
    </source>
</reference>
<keyword evidence="4" id="KW-0813">Transport</keyword>
<keyword evidence="12" id="KW-1185">Reference proteome</keyword>
<dbReference type="EMBL" id="CP048029">
    <property type="protein sequence ID" value="QIK38930.1"/>
    <property type="molecule type" value="Genomic_DNA"/>
</dbReference>
<dbReference type="InterPro" id="IPR053716">
    <property type="entry name" value="Flag_assembly_chemotaxis_eff"/>
</dbReference>
<comment type="similarity">
    <text evidence="2">Belongs to the FliJ family.</text>
</comment>